<dbReference type="PANTHER" id="PTHR31677">
    <property type="entry name" value="AP2 DOMAIN CLASS TRANSCRIPTION FACTOR"/>
    <property type="match status" value="1"/>
</dbReference>
<evidence type="ECO:0000256" key="2">
    <source>
        <dbReference type="ARBA" id="ARBA00022745"/>
    </source>
</evidence>
<dbReference type="Gene3D" id="3.30.730.10">
    <property type="entry name" value="AP2/ERF domain"/>
    <property type="match status" value="1"/>
</dbReference>
<dbReference type="CDD" id="cd00018">
    <property type="entry name" value="AP2"/>
    <property type="match status" value="1"/>
</dbReference>
<evidence type="ECO:0000256" key="5">
    <source>
        <dbReference type="ARBA" id="ARBA00023163"/>
    </source>
</evidence>
<sequence length="121" mass="13487">MGPPPSMAQPPIQETCKEIHYRGVRKRKWGKYAAEIRRPLDRKRVWLGSFDTAEEAARVFDKAAREFRGCKAQTNFMCPDQSTPTSKDSTTADSTGACVDAPTPLELTLSSGVARGAWRRE</sequence>
<evidence type="ECO:0000256" key="4">
    <source>
        <dbReference type="ARBA" id="ARBA00023125"/>
    </source>
</evidence>
<keyword evidence="2" id="KW-0936">Ethylene signaling pathway</keyword>
<keyword evidence="5" id="KW-0804">Transcription</keyword>
<dbReference type="PROSITE" id="PS51032">
    <property type="entry name" value="AP2_ERF"/>
    <property type="match status" value="1"/>
</dbReference>
<dbReference type="GO" id="GO:0003677">
    <property type="term" value="F:DNA binding"/>
    <property type="evidence" value="ECO:0007669"/>
    <property type="project" value="UniProtKB-KW"/>
</dbReference>
<keyword evidence="4" id="KW-0238">DNA-binding</keyword>
<dbReference type="InterPro" id="IPR016177">
    <property type="entry name" value="DNA-bd_dom_sf"/>
</dbReference>
<evidence type="ECO:0000256" key="6">
    <source>
        <dbReference type="ARBA" id="ARBA00023242"/>
    </source>
</evidence>
<reference evidence="9" key="1">
    <citation type="submission" date="2024-03" db="EMBL/GenBank/DDBJ databases">
        <title>WGS assembly of Saponaria officinalis var. Norfolk2.</title>
        <authorList>
            <person name="Jenkins J."/>
            <person name="Shu S."/>
            <person name="Grimwood J."/>
            <person name="Barry K."/>
            <person name="Goodstein D."/>
            <person name="Schmutz J."/>
            <person name="Leebens-Mack J."/>
            <person name="Osbourn A."/>
        </authorList>
    </citation>
    <scope>NUCLEOTIDE SEQUENCE [LARGE SCALE GENOMIC DNA]</scope>
    <source>
        <strain evidence="9">JIC</strain>
    </source>
</reference>
<dbReference type="PANTHER" id="PTHR31677:SF228">
    <property type="entry name" value="ETHYLENE-RESPONSIVE TRANSCRIPTION FACTOR 10-RELATED"/>
    <property type="match status" value="1"/>
</dbReference>
<evidence type="ECO:0000259" key="8">
    <source>
        <dbReference type="PROSITE" id="PS51032"/>
    </source>
</evidence>
<accession>A0AAW1JUB7</accession>
<dbReference type="Pfam" id="PF00847">
    <property type="entry name" value="AP2"/>
    <property type="match status" value="1"/>
</dbReference>
<comment type="subcellular location">
    <subcellularLocation>
        <location evidence="1">Nucleus</location>
    </subcellularLocation>
</comment>
<evidence type="ECO:0000313" key="9">
    <source>
        <dbReference type="EMBL" id="KAK9706888.1"/>
    </source>
</evidence>
<dbReference type="SUPFAM" id="SSF54171">
    <property type="entry name" value="DNA-binding domain"/>
    <property type="match status" value="1"/>
</dbReference>
<dbReference type="EMBL" id="JBDFQZ010000007">
    <property type="protein sequence ID" value="KAK9706888.1"/>
    <property type="molecule type" value="Genomic_DNA"/>
</dbReference>
<feature type="region of interest" description="Disordered" evidence="7">
    <location>
        <begin position="78"/>
        <end position="98"/>
    </location>
</feature>
<feature type="domain" description="AP2/ERF" evidence="8">
    <location>
        <begin position="20"/>
        <end position="77"/>
    </location>
</feature>
<dbReference type="PRINTS" id="PR00367">
    <property type="entry name" value="ETHRSPELEMNT"/>
</dbReference>
<protein>
    <recommendedName>
        <fullName evidence="8">AP2/ERF domain-containing protein</fullName>
    </recommendedName>
</protein>
<dbReference type="GO" id="GO:0009873">
    <property type="term" value="P:ethylene-activated signaling pathway"/>
    <property type="evidence" value="ECO:0007669"/>
    <property type="project" value="UniProtKB-KW"/>
</dbReference>
<name>A0AAW1JUB7_SAPOF</name>
<evidence type="ECO:0000256" key="3">
    <source>
        <dbReference type="ARBA" id="ARBA00023015"/>
    </source>
</evidence>
<dbReference type="FunFam" id="3.30.730.10:FF:000001">
    <property type="entry name" value="Ethylene-responsive transcription factor 2"/>
    <property type="match status" value="1"/>
</dbReference>
<dbReference type="InterPro" id="IPR036955">
    <property type="entry name" value="AP2/ERF_dom_sf"/>
</dbReference>
<dbReference type="Proteomes" id="UP001443914">
    <property type="component" value="Unassembled WGS sequence"/>
</dbReference>
<keyword evidence="6" id="KW-0539">Nucleus</keyword>
<gene>
    <name evidence="9" type="ORF">RND81_07G158700</name>
</gene>
<evidence type="ECO:0000313" key="10">
    <source>
        <dbReference type="Proteomes" id="UP001443914"/>
    </source>
</evidence>
<dbReference type="GO" id="GO:0003700">
    <property type="term" value="F:DNA-binding transcription factor activity"/>
    <property type="evidence" value="ECO:0007669"/>
    <property type="project" value="InterPro"/>
</dbReference>
<dbReference type="GO" id="GO:0005634">
    <property type="term" value="C:nucleus"/>
    <property type="evidence" value="ECO:0007669"/>
    <property type="project" value="UniProtKB-SubCell"/>
</dbReference>
<dbReference type="SMART" id="SM00380">
    <property type="entry name" value="AP2"/>
    <property type="match status" value="1"/>
</dbReference>
<evidence type="ECO:0000256" key="1">
    <source>
        <dbReference type="ARBA" id="ARBA00004123"/>
    </source>
</evidence>
<evidence type="ECO:0000256" key="7">
    <source>
        <dbReference type="SAM" id="MobiDB-lite"/>
    </source>
</evidence>
<dbReference type="InterPro" id="IPR001471">
    <property type="entry name" value="AP2/ERF_dom"/>
</dbReference>
<proteinExistence type="predicted"/>
<keyword evidence="3" id="KW-0805">Transcription regulation</keyword>
<dbReference type="AlphaFoldDB" id="A0AAW1JUB7"/>
<keyword evidence="10" id="KW-1185">Reference proteome</keyword>
<comment type="caution">
    <text evidence="9">The sequence shown here is derived from an EMBL/GenBank/DDBJ whole genome shotgun (WGS) entry which is preliminary data.</text>
</comment>
<feature type="compositionally biased region" description="Polar residues" evidence="7">
    <location>
        <begin position="78"/>
        <end position="94"/>
    </location>
</feature>
<organism evidence="9 10">
    <name type="scientific">Saponaria officinalis</name>
    <name type="common">Common soapwort</name>
    <name type="synonym">Lychnis saponaria</name>
    <dbReference type="NCBI Taxonomy" id="3572"/>
    <lineage>
        <taxon>Eukaryota</taxon>
        <taxon>Viridiplantae</taxon>
        <taxon>Streptophyta</taxon>
        <taxon>Embryophyta</taxon>
        <taxon>Tracheophyta</taxon>
        <taxon>Spermatophyta</taxon>
        <taxon>Magnoliopsida</taxon>
        <taxon>eudicotyledons</taxon>
        <taxon>Gunneridae</taxon>
        <taxon>Pentapetalae</taxon>
        <taxon>Caryophyllales</taxon>
        <taxon>Caryophyllaceae</taxon>
        <taxon>Caryophylleae</taxon>
        <taxon>Saponaria</taxon>
    </lineage>
</organism>